<dbReference type="FunFam" id="3.30.497.10:FF:000001">
    <property type="entry name" value="Serine protease inhibitor"/>
    <property type="match status" value="1"/>
</dbReference>
<dbReference type="InterPro" id="IPR036186">
    <property type="entry name" value="Serpin_sf"/>
</dbReference>
<dbReference type="InterPro" id="IPR023796">
    <property type="entry name" value="Serpin_dom"/>
</dbReference>
<dbReference type="GO" id="GO:0005615">
    <property type="term" value="C:extracellular space"/>
    <property type="evidence" value="ECO:0007669"/>
    <property type="project" value="InterPro"/>
</dbReference>
<dbReference type="PANTHER" id="PTHR11461">
    <property type="entry name" value="SERINE PROTEASE INHIBITOR, SERPIN"/>
    <property type="match status" value="1"/>
</dbReference>
<comment type="similarity">
    <text evidence="1 2">Belongs to the serpin family.</text>
</comment>
<proteinExistence type="inferred from homology"/>
<accession>R7UG47</accession>
<reference evidence="7" key="1">
    <citation type="submission" date="2012-12" db="EMBL/GenBank/DDBJ databases">
        <authorList>
            <person name="Hellsten U."/>
            <person name="Grimwood J."/>
            <person name="Chapman J.A."/>
            <person name="Shapiro H."/>
            <person name="Aerts A."/>
            <person name="Otillar R.P."/>
            <person name="Terry A.Y."/>
            <person name="Boore J.L."/>
            <person name="Simakov O."/>
            <person name="Marletaz F."/>
            <person name="Cho S.-J."/>
            <person name="Edsinger-Gonzales E."/>
            <person name="Havlak P."/>
            <person name="Kuo D.-H."/>
            <person name="Larsson T."/>
            <person name="Lv J."/>
            <person name="Arendt D."/>
            <person name="Savage R."/>
            <person name="Osoegawa K."/>
            <person name="de Jong P."/>
            <person name="Lindberg D.R."/>
            <person name="Seaver E.C."/>
            <person name="Weisblat D.A."/>
            <person name="Putnam N.H."/>
            <person name="Grigoriev I.V."/>
            <person name="Rokhsar D.S."/>
        </authorList>
    </citation>
    <scope>NUCLEOTIDE SEQUENCE</scope>
    <source>
        <strain evidence="7">I ESC-2004</strain>
    </source>
</reference>
<name>R7UG47_CAPTE</name>
<evidence type="ECO:0000259" key="4">
    <source>
        <dbReference type="SMART" id="SM00093"/>
    </source>
</evidence>
<feature type="chain" id="PRO_5010979159" description="Serpin domain-containing protein" evidence="3">
    <location>
        <begin position="18"/>
        <end position="421"/>
    </location>
</feature>
<protein>
    <recommendedName>
        <fullName evidence="4">Serpin domain-containing protein</fullName>
    </recommendedName>
</protein>
<keyword evidence="3" id="KW-0732">Signal</keyword>
<dbReference type="InterPro" id="IPR042178">
    <property type="entry name" value="Serpin_sf_1"/>
</dbReference>
<dbReference type="EMBL" id="KB304239">
    <property type="protein sequence ID" value="ELU02267.1"/>
    <property type="molecule type" value="Genomic_DNA"/>
</dbReference>
<dbReference type="InterPro" id="IPR000215">
    <property type="entry name" value="Serpin_fam"/>
</dbReference>
<reference evidence="6" key="3">
    <citation type="submission" date="2015-06" db="UniProtKB">
        <authorList>
            <consortium name="EnsemblMetazoa"/>
        </authorList>
    </citation>
    <scope>IDENTIFICATION</scope>
</reference>
<reference evidence="5 7" key="2">
    <citation type="journal article" date="2013" name="Nature">
        <title>Insights into bilaterian evolution from three spiralian genomes.</title>
        <authorList>
            <person name="Simakov O."/>
            <person name="Marletaz F."/>
            <person name="Cho S.J."/>
            <person name="Edsinger-Gonzales E."/>
            <person name="Havlak P."/>
            <person name="Hellsten U."/>
            <person name="Kuo D.H."/>
            <person name="Larsson T."/>
            <person name="Lv J."/>
            <person name="Arendt D."/>
            <person name="Savage R."/>
            <person name="Osoegawa K."/>
            <person name="de Jong P."/>
            <person name="Grimwood J."/>
            <person name="Chapman J.A."/>
            <person name="Shapiro H."/>
            <person name="Aerts A."/>
            <person name="Otillar R.P."/>
            <person name="Terry A.Y."/>
            <person name="Boore J.L."/>
            <person name="Grigoriev I.V."/>
            <person name="Lindberg D.R."/>
            <person name="Seaver E.C."/>
            <person name="Weisblat D.A."/>
            <person name="Putnam N.H."/>
            <person name="Rokhsar D.S."/>
        </authorList>
    </citation>
    <scope>NUCLEOTIDE SEQUENCE</scope>
    <source>
        <strain evidence="5 7">I ESC-2004</strain>
    </source>
</reference>
<dbReference type="FunCoup" id="R7UG47">
    <property type="interactions" value="71"/>
</dbReference>
<dbReference type="OrthoDB" id="671595at2759"/>
<dbReference type="InterPro" id="IPR042185">
    <property type="entry name" value="Serpin_sf_2"/>
</dbReference>
<dbReference type="EnsemblMetazoa" id="CapteT20380">
    <property type="protein sequence ID" value="CapteP20380"/>
    <property type="gene ID" value="CapteG20380"/>
</dbReference>
<evidence type="ECO:0000256" key="2">
    <source>
        <dbReference type="RuleBase" id="RU000411"/>
    </source>
</evidence>
<dbReference type="PANTHER" id="PTHR11461:SF211">
    <property type="entry name" value="GH10112P-RELATED"/>
    <property type="match status" value="1"/>
</dbReference>
<evidence type="ECO:0000313" key="6">
    <source>
        <dbReference type="EnsemblMetazoa" id="CapteP20380"/>
    </source>
</evidence>
<feature type="domain" description="Serpin" evidence="4">
    <location>
        <begin position="46"/>
        <end position="409"/>
    </location>
</feature>
<feature type="signal peptide" evidence="3">
    <location>
        <begin position="1"/>
        <end position="17"/>
    </location>
</feature>
<dbReference type="Proteomes" id="UP000014760">
    <property type="component" value="Unassembled WGS sequence"/>
</dbReference>
<keyword evidence="7" id="KW-1185">Reference proteome</keyword>
<dbReference type="OMA" id="KLGRWFC"/>
<organism evidence="5">
    <name type="scientific">Capitella teleta</name>
    <name type="common">Polychaete worm</name>
    <dbReference type="NCBI Taxonomy" id="283909"/>
    <lineage>
        <taxon>Eukaryota</taxon>
        <taxon>Metazoa</taxon>
        <taxon>Spiralia</taxon>
        <taxon>Lophotrochozoa</taxon>
        <taxon>Annelida</taxon>
        <taxon>Polychaeta</taxon>
        <taxon>Sedentaria</taxon>
        <taxon>Scolecida</taxon>
        <taxon>Capitellidae</taxon>
        <taxon>Capitella</taxon>
    </lineage>
</organism>
<dbReference type="EMBL" id="AMQN01001653">
    <property type="status" value="NOT_ANNOTATED_CDS"/>
    <property type="molecule type" value="Genomic_DNA"/>
</dbReference>
<dbReference type="SMART" id="SM00093">
    <property type="entry name" value="SERPIN"/>
    <property type="match status" value="1"/>
</dbReference>
<dbReference type="Gene3D" id="2.30.39.10">
    <property type="entry name" value="Alpha-1-antitrypsin, domain 1"/>
    <property type="match status" value="1"/>
</dbReference>
<dbReference type="GO" id="GO:0004867">
    <property type="term" value="F:serine-type endopeptidase inhibitor activity"/>
    <property type="evidence" value="ECO:0007669"/>
    <property type="project" value="InterPro"/>
</dbReference>
<gene>
    <name evidence="5" type="ORF">CAPTEDRAFT_20380</name>
</gene>
<evidence type="ECO:0000313" key="5">
    <source>
        <dbReference type="EMBL" id="ELU02267.1"/>
    </source>
</evidence>
<dbReference type="SUPFAM" id="SSF56574">
    <property type="entry name" value="Serpins"/>
    <property type="match status" value="1"/>
</dbReference>
<sequence length="421" mass="47806">MLRRLFILIFCLTVTCALINNTMADSSLFRSDQGENLVNANTKFAISLLKKLTENEKENVFMSPLSISFALALCHLGAQGQTNEELKQVLRFAEVTDKDLHPTFGDLQKALLRSDGQYSLHMANRLFGEKTYKFLDGYISESKEHYSAELAAVDFVNQTEEARQEINAWVEGQTKDKIKNLIPTGVLDSLTRLVLVNAIYFKGDWNSKFDIKKTQDADFHISANEKITVPMMYMKDDFNFGIDRDFGIKALELPYLDKHLSMFLLLPMEDKSVDEILDHLEAEDFLDLRRRFRMHSAKVNVYLPRFKVEQSFNMKDVLSAMGLQASMFSTNADFSGIDGTRNLYVSQVVHKAFLEVNEDGSEAAAATAAIIMLRMAPMNLEFRADRPFVCLIRDNRTNSILFLGKVVRPNPVGNSSGREEL</sequence>
<dbReference type="Pfam" id="PF00079">
    <property type="entry name" value="Serpin"/>
    <property type="match status" value="1"/>
</dbReference>
<dbReference type="PROSITE" id="PS00284">
    <property type="entry name" value="SERPIN"/>
    <property type="match status" value="1"/>
</dbReference>
<evidence type="ECO:0000256" key="1">
    <source>
        <dbReference type="ARBA" id="ARBA00009500"/>
    </source>
</evidence>
<dbReference type="HOGENOM" id="CLU_023330_0_1_1"/>
<evidence type="ECO:0000313" key="7">
    <source>
        <dbReference type="Proteomes" id="UP000014760"/>
    </source>
</evidence>
<dbReference type="InterPro" id="IPR023795">
    <property type="entry name" value="Serpin_CS"/>
</dbReference>
<dbReference type="AlphaFoldDB" id="R7UG47"/>
<dbReference type="Gene3D" id="3.30.497.10">
    <property type="entry name" value="Antithrombin, subunit I, domain 2"/>
    <property type="match status" value="1"/>
</dbReference>
<evidence type="ECO:0000256" key="3">
    <source>
        <dbReference type="SAM" id="SignalP"/>
    </source>
</evidence>
<dbReference type="STRING" id="283909.R7UG47"/>